<gene>
    <name evidence="2" type="ORF">GCM10009680_31600</name>
</gene>
<feature type="compositionally biased region" description="Low complexity" evidence="1">
    <location>
        <begin position="94"/>
        <end position="104"/>
    </location>
</feature>
<dbReference type="Proteomes" id="UP001499947">
    <property type="component" value="Unassembled WGS sequence"/>
</dbReference>
<dbReference type="EMBL" id="BAAALR010000043">
    <property type="protein sequence ID" value="GAA1689869.1"/>
    <property type="molecule type" value="Genomic_DNA"/>
</dbReference>
<feature type="region of interest" description="Disordered" evidence="1">
    <location>
        <begin position="1"/>
        <end position="116"/>
    </location>
</feature>
<comment type="caution">
    <text evidence="2">The sequence shown here is derived from an EMBL/GenBank/DDBJ whole genome shotgun (WGS) entry which is preliminary data.</text>
</comment>
<proteinExistence type="predicted"/>
<protein>
    <submittedName>
        <fullName evidence="2">Uncharacterized protein</fullName>
    </submittedName>
</protein>
<keyword evidence="3" id="KW-1185">Reference proteome</keyword>
<evidence type="ECO:0000313" key="2">
    <source>
        <dbReference type="EMBL" id="GAA1689869.1"/>
    </source>
</evidence>
<sequence>MARSVPPPRAGLARDPDGAPPRPRRTRETRFVPHPAPSRNRGSAPDPLLKRRRGWKTGRRAPSDPTSRPLGTDGLSPQLSAPPAIEERGPGRRPPSGRVGPRFGEGWRGDRVRFTL</sequence>
<evidence type="ECO:0000256" key="1">
    <source>
        <dbReference type="SAM" id="MobiDB-lite"/>
    </source>
</evidence>
<feature type="compositionally biased region" description="Basic and acidic residues" evidence="1">
    <location>
        <begin position="105"/>
        <end position="116"/>
    </location>
</feature>
<evidence type="ECO:0000313" key="3">
    <source>
        <dbReference type="Proteomes" id="UP001499947"/>
    </source>
</evidence>
<reference evidence="3" key="1">
    <citation type="journal article" date="2019" name="Int. J. Syst. Evol. Microbiol.">
        <title>The Global Catalogue of Microorganisms (GCM) 10K type strain sequencing project: providing services to taxonomists for standard genome sequencing and annotation.</title>
        <authorList>
            <consortium name="The Broad Institute Genomics Platform"/>
            <consortium name="The Broad Institute Genome Sequencing Center for Infectious Disease"/>
            <person name="Wu L."/>
            <person name="Ma J."/>
        </authorList>
    </citation>
    <scope>NUCLEOTIDE SEQUENCE [LARGE SCALE GENOMIC DNA]</scope>
    <source>
        <strain evidence="3">JCM 13244</strain>
    </source>
</reference>
<name>A0ABP4TMM7_9ACTN</name>
<organism evidence="2 3">
    <name type="scientific">Streptomyces yatensis</name>
    <dbReference type="NCBI Taxonomy" id="155177"/>
    <lineage>
        <taxon>Bacteria</taxon>
        <taxon>Bacillati</taxon>
        <taxon>Actinomycetota</taxon>
        <taxon>Actinomycetes</taxon>
        <taxon>Kitasatosporales</taxon>
        <taxon>Streptomycetaceae</taxon>
        <taxon>Streptomyces</taxon>
        <taxon>Streptomyces violaceusniger group</taxon>
    </lineage>
</organism>
<feature type="compositionally biased region" description="Basic residues" evidence="1">
    <location>
        <begin position="50"/>
        <end position="59"/>
    </location>
</feature>
<accession>A0ABP4TMM7</accession>